<dbReference type="AlphaFoldDB" id="A0AAN9TLS9"/>
<proteinExistence type="predicted"/>
<name>A0AAN9TLS9_9HEMI</name>
<accession>A0AAN9TLS9</accession>
<evidence type="ECO:0000313" key="2">
    <source>
        <dbReference type="Proteomes" id="UP001367676"/>
    </source>
</evidence>
<dbReference type="EMBL" id="JBBCAQ010000035">
    <property type="protein sequence ID" value="KAK7578209.1"/>
    <property type="molecule type" value="Genomic_DNA"/>
</dbReference>
<keyword evidence="2" id="KW-1185">Reference proteome</keyword>
<dbReference type="Pfam" id="PF14868">
    <property type="entry name" value="DUF4487"/>
    <property type="match status" value="2"/>
</dbReference>
<protein>
    <submittedName>
        <fullName evidence="1">Uncharacterized protein</fullName>
    </submittedName>
</protein>
<evidence type="ECO:0000313" key="1">
    <source>
        <dbReference type="EMBL" id="KAK7578209.1"/>
    </source>
</evidence>
<reference evidence="1 2" key="1">
    <citation type="submission" date="2024-03" db="EMBL/GenBank/DDBJ databases">
        <title>Adaptation during the transition from Ophiocordyceps entomopathogen to insect associate is accompanied by gene loss and intensified selection.</title>
        <authorList>
            <person name="Ward C.M."/>
            <person name="Onetto C.A."/>
            <person name="Borneman A.R."/>
        </authorList>
    </citation>
    <scope>NUCLEOTIDE SEQUENCE [LARGE SCALE GENOMIC DNA]</scope>
    <source>
        <strain evidence="1">AWRI1</strain>
        <tissue evidence="1">Single Adult Female</tissue>
    </source>
</reference>
<dbReference type="PANTHER" id="PTHR16071">
    <property type="entry name" value="CHROMOSOME 1 OPEN READING FRAME 112"/>
    <property type="match status" value="1"/>
</dbReference>
<comment type="caution">
    <text evidence="1">The sequence shown here is derived from an EMBL/GenBank/DDBJ whole genome shotgun (WGS) entry which is preliminary data.</text>
</comment>
<sequence>MAKNSIFETLSHTADDQLATVFGELYYQLVQHLESNSEDCSKSICIFKRFLNLKCVPNEELLPQLTRICPDLTRFYVQNVSKINQLVDHTCPESVCDQYCSLVGENCQVLSCIRDIFDKVGPKKPISDVQLIILDATSILFVTFKHCNEYSQFYASAPPIFNENINILFKLCNELLFQFLDFVNSVIIDDNEDADVELLNSILKATFNIGTVVSNLELKTMAQLWKAFTSLLQKYSLALRDHFNLCQAIEYFCTEIEQKISTIYDIPSKNRTVMLKVLNFLLKVVLKLCEYFSGFLSKCLHDLCQLISLLYHNSSTCAKYDGRNLEIALEIENNLLPAIDPLISTLMKEDTFVEYFFDLKKTKSNVSALQILSVILQKLVLSPPDSVRCELFEAVFQNISSCMAELHFDVRIAVVPSKSLNLPQEVFLYDALLVHMASLIICVVSEQDFHCIEKLLITYLLRSPVGLKLFVCDLWCVLARYGSSELCFEHAKLLVTLLKQIHCDKMETVVIKSLLRRFFKFLSLAQQQKFISFVSNDLSTLVGVVHPKMKCTLSILDDSFLRKTSERAQELSVSPGINSLDIDLLLNVHVACKMNEITTFKQQIQEYILSVWSQVRGTQFQDCGMFLRCMQPLVMVSKSCMLPHGAVLPVIEWLLHSESVFLKLLVLEYLKSLGLRKADDLDIDKFSTSVSSLFRTMLKGQNVLIREQALDTFSYFSHVTVYEKIIQFTIANEPELSKRVMSFLQSKVYLGCQKTCDEFLKSLLQNRQSKTVRNRPASTEFVQTDLNSPQLKKIKLNFDFDREIVEIESRLKSLLGNLNSCELNLAQKSTLKRVVETTDKLRSYL</sequence>
<organism evidence="1 2">
    <name type="scientific">Parthenolecanium corni</name>
    <dbReference type="NCBI Taxonomy" id="536013"/>
    <lineage>
        <taxon>Eukaryota</taxon>
        <taxon>Metazoa</taxon>
        <taxon>Ecdysozoa</taxon>
        <taxon>Arthropoda</taxon>
        <taxon>Hexapoda</taxon>
        <taxon>Insecta</taxon>
        <taxon>Pterygota</taxon>
        <taxon>Neoptera</taxon>
        <taxon>Paraneoptera</taxon>
        <taxon>Hemiptera</taxon>
        <taxon>Sternorrhyncha</taxon>
        <taxon>Coccoidea</taxon>
        <taxon>Coccidae</taxon>
        <taxon>Parthenolecanium</taxon>
    </lineage>
</organism>
<dbReference type="Proteomes" id="UP001367676">
    <property type="component" value="Unassembled WGS sequence"/>
</dbReference>
<gene>
    <name evidence="1" type="ORF">V9T40_010414</name>
</gene>
<dbReference type="PANTHER" id="PTHR16071:SF2">
    <property type="entry name" value="FIGNL1-INTERACTING REGULATOR OF RECOMBINATION AND MITOSIS"/>
    <property type="match status" value="1"/>
</dbReference>
<dbReference type="InterPro" id="IPR027902">
    <property type="entry name" value="DUF4487"/>
</dbReference>